<evidence type="ECO:0000313" key="6">
    <source>
        <dbReference type="Proteomes" id="UP000001798"/>
    </source>
</evidence>
<dbReference type="SUPFAM" id="SSF53335">
    <property type="entry name" value="S-adenosyl-L-methionine-dependent methyltransferases"/>
    <property type="match status" value="1"/>
</dbReference>
<reference evidence="5 6" key="2">
    <citation type="journal article" date="2012" name="Eukaryot. Cell">
        <title>Genome update of Botrytis cinerea strains B05.10 and T4.</title>
        <authorList>
            <person name="Staats M."/>
            <person name="van Kan J.A."/>
        </authorList>
    </citation>
    <scope>NUCLEOTIDE SEQUENCE [LARGE SCALE GENOMIC DNA]</scope>
    <source>
        <strain evidence="5 6">B05.10</strain>
    </source>
</reference>
<protein>
    <recommendedName>
        <fullName evidence="7">O-methyltransferase family 3 protein</fullName>
    </recommendedName>
</protein>
<keyword evidence="6" id="KW-1185">Reference proteome</keyword>
<reference evidence="5 6" key="3">
    <citation type="journal article" date="2017" name="Mol. Plant Pathol.">
        <title>A gapless genome sequence of the fungus Botrytis cinerea.</title>
        <authorList>
            <person name="Van Kan J.A."/>
            <person name="Stassen J.H."/>
            <person name="Mosbach A."/>
            <person name="Van Der Lee T.A."/>
            <person name="Faino L."/>
            <person name="Farmer A.D."/>
            <person name="Papasotiriou D.G."/>
            <person name="Zhou S."/>
            <person name="Seidl M.F."/>
            <person name="Cottam E."/>
            <person name="Edel D."/>
            <person name="Hahn M."/>
            <person name="Schwartz D.C."/>
            <person name="Dietrich R.A."/>
            <person name="Widdison S."/>
            <person name="Scalliet G."/>
        </authorList>
    </citation>
    <scope>NUCLEOTIDE SEQUENCE [LARGE SCALE GENOMIC DNA]</scope>
    <source>
        <strain evidence="5 6">B05.10</strain>
    </source>
</reference>
<dbReference type="Proteomes" id="UP000001798">
    <property type="component" value="Chromosome 4"/>
</dbReference>
<keyword evidence="2" id="KW-0808">Transferase</keyword>
<dbReference type="InterPro" id="IPR050362">
    <property type="entry name" value="Cation-dep_OMT"/>
</dbReference>
<evidence type="ECO:0000256" key="1">
    <source>
        <dbReference type="ARBA" id="ARBA00022603"/>
    </source>
</evidence>
<accession>A0A384JEZ9</accession>
<dbReference type="AlphaFoldDB" id="A0A384JEZ9"/>
<evidence type="ECO:0008006" key="7">
    <source>
        <dbReference type="Google" id="ProtNLM"/>
    </source>
</evidence>
<dbReference type="InterPro" id="IPR029063">
    <property type="entry name" value="SAM-dependent_MTases_sf"/>
</dbReference>
<dbReference type="OrthoDB" id="10251242at2759"/>
<dbReference type="GeneID" id="36394101"/>
<dbReference type="GO" id="GO:0032259">
    <property type="term" value="P:methylation"/>
    <property type="evidence" value="ECO:0007669"/>
    <property type="project" value="UniProtKB-KW"/>
</dbReference>
<dbReference type="PANTHER" id="PTHR10509">
    <property type="entry name" value="O-METHYLTRANSFERASE-RELATED"/>
    <property type="match status" value="1"/>
</dbReference>
<evidence type="ECO:0000256" key="3">
    <source>
        <dbReference type="ARBA" id="ARBA00022691"/>
    </source>
</evidence>
<dbReference type="KEGG" id="bfu:BCIN_04g02400"/>
<dbReference type="Pfam" id="PF01596">
    <property type="entry name" value="Methyltransf_3"/>
    <property type="match status" value="1"/>
</dbReference>
<dbReference type="VEuPathDB" id="FungiDB:Bcin04g02400"/>
<dbReference type="Gene3D" id="3.40.50.150">
    <property type="entry name" value="Vaccinia Virus protein VP39"/>
    <property type="match status" value="1"/>
</dbReference>
<organism evidence="5 6">
    <name type="scientific">Botryotinia fuckeliana (strain B05.10)</name>
    <name type="common">Noble rot fungus</name>
    <name type="synonym">Botrytis cinerea</name>
    <dbReference type="NCBI Taxonomy" id="332648"/>
    <lineage>
        <taxon>Eukaryota</taxon>
        <taxon>Fungi</taxon>
        <taxon>Dikarya</taxon>
        <taxon>Ascomycota</taxon>
        <taxon>Pezizomycotina</taxon>
        <taxon>Leotiomycetes</taxon>
        <taxon>Helotiales</taxon>
        <taxon>Sclerotiniaceae</taxon>
        <taxon>Botrytis</taxon>
    </lineage>
</organism>
<dbReference type="GO" id="GO:0008757">
    <property type="term" value="F:S-adenosylmethionine-dependent methyltransferase activity"/>
    <property type="evidence" value="ECO:0007669"/>
    <property type="project" value="TreeGrafter"/>
</dbReference>
<reference evidence="5 6" key="1">
    <citation type="journal article" date="2011" name="PLoS Genet.">
        <title>Genomic analysis of the necrotrophic fungal pathogens Sclerotinia sclerotiorum and Botrytis cinerea.</title>
        <authorList>
            <person name="Amselem J."/>
            <person name="Cuomo C.A."/>
            <person name="van Kan J.A."/>
            <person name="Viaud M."/>
            <person name="Benito E.P."/>
            <person name="Couloux A."/>
            <person name="Coutinho P.M."/>
            <person name="de Vries R.P."/>
            <person name="Dyer P.S."/>
            <person name="Fillinger S."/>
            <person name="Fournier E."/>
            <person name="Gout L."/>
            <person name="Hahn M."/>
            <person name="Kohn L."/>
            <person name="Lapalu N."/>
            <person name="Plummer K.M."/>
            <person name="Pradier J.M."/>
            <person name="Quevillon E."/>
            <person name="Sharon A."/>
            <person name="Simon A."/>
            <person name="ten Have A."/>
            <person name="Tudzynski B."/>
            <person name="Tudzynski P."/>
            <person name="Wincker P."/>
            <person name="Andrew M."/>
            <person name="Anthouard V."/>
            <person name="Beever R.E."/>
            <person name="Beffa R."/>
            <person name="Benoit I."/>
            <person name="Bouzid O."/>
            <person name="Brault B."/>
            <person name="Chen Z."/>
            <person name="Choquer M."/>
            <person name="Collemare J."/>
            <person name="Cotton P."/>
            <person name="Danchin E.G."/>
            <person name="Da Silva C."/>
            <person name="Gautier A."/>
            <person name="Giraud C."/>
            <person name="Giraud T."/>
            <person name="Gonzalez C."/>
            <person name="Grossetete S."/>
            <person name="Guldener U."/>
            <person name="Henrissat B."/>
            <person name="Howlett B.J."/>
            <person name="Kodira C."/>
            <person name="Kretschmer M."/>
            <person name="Lappartient A."/>
            <person name="Leroch M."/>
            <person name="Levis C."/>
            <person name="Mauceli E."/>
            <person name="Neuveglise C."/>
            <person name="Oeser B."/>
            <person name="Pearson M."/>
            <person name="Poulain J."/>
            <person name="Poussereau N."/>
            <person name="Quesneville H."/>
            <person name="Rascle C."/>
            <person name="Schumacher J."/>
            <person name="Segurens B."/>
            <person name="Sexton A."/>
            <person name="Silva E."/>
            <person name="Sirven C."/>
            <person name="Soanes D.M."/>
            <person name="Talbot N.J."/>
            <person name="Templeton M."/>
            <person name="Yandava C."/>
            <person name="Yarden O."/>
            <person name="Zeng Q."/>
            <person name="Rollins J.A."/>
            <person name="Lebrun M.H."/>
            <person name="Dickman M."/>
        </authorList>
    </citation>
    <scope>NUCLEOTIDE SEQUENCE [LARGE SCALE GENOMIC DNA]</scope>
    <source>
        <strain evidence="5 6">B05.10</strain>
    </source>
</reference>
<dbReference type="PROSITE" id="PS51682">
    <property type="entry name" value="SAM_OMT_I"/>
    <property type="match status" value="1"/>
</dbReference>
<dbReference type="InterPro" id="IPR002935">
    <property type="entry name" value="SAM_O-MeTrfase"/>
</dbReference>
<comment type="similarity">
    <text evidence="4">Belongs to the class I-like SAM-binding methyltransferase superfamily. Cation-dependent O-methyltransferase family.</text>
</comment>
<dbReference type="RefSeq" id="XP_024548232.1">
    <property type="nucleotide sequence ID" value="XM_024692457.1"/>
</dbReference>
<dbReference type="GO" id="GO:0008171">
    <property type="term" value="F:O-methyltransferase activity"/>
    <property type="evidence" value="ECO:0007669"/>
    <property type="project" value="InterPro"/>
</dbReference>
<keyword evidence="1" id="KW-0489">Methyltransferase</keyword>
<dbReference type="PANTHER" id="PTHR10509:SF14">
    <property type="entry name" value="CAFFEOYL-COA O-METHYLTRANSFERASE 3-RELATED"/>
    <property type="match status" value="1"/>
</dbReference>
<name>A0A384JEZ9_BOTFB</name>
<sequence>MPPPQGRRTSFTPHPGWAAVDEYTMSKLHSTRKPNHETLAHALRNSSDKGLPSISSSPAQGKFLALQVKSMRVQHVLEVGTLGGYASIWIATENPDCKITTLEFDPKHAKVARENIEHAGVSDRVEVLEGSAVDILPGLLKEIEEGKRERFGLTFVDADKLNNWTYFDYGVKMSYPGAAVFLDNMACRGDLVREDRLDDPHVEGARTAIENAGKDERVDCVVMQIVSEKNWDGFLMAVVR</sequence>
<dbReference type="EMBL" id="CP009808">
    <property type="protein sequence ID" value="ATZ49040.1"/>
    <property type="molecule type" value="Genomic_DNA"/>
</dbReference>
<evidence type="ECO:0000313" key="5">
    <source>
        <dbReference type="EMBL" id="ATZ49040.1"/>
    </source>
</evidence>
<evidence type="ECO:0000256" key="2">
    <source>
        <dbReference type="ARBA" id="ARBA00022679"/>
    </source>
</evidence>
<gene>
    <name evidence="5" type="ORF">BCIN_04g02400</name>
</gene>
<evidence type="ECO:0000256" key="4">
    <source>
        <dbReference type="ARBA" id="ARBA00023453"/>
    </source>
</evidence>
<keyword evidence="3" id="KW-0949">S-adenosyl-L-methionine</keyword>
<proteinExistence type="inferred from homology"/>